<feature type="compositionally biased region" description="Low complexity" evidence="1">
    <location>
        <begin position="188"/>
        <end position="199"/>
    </location>
</feature>
<proteinExistence type="predicted"/>
<organism evidence="2 3">
    <name type="scientific">Pelobates cultripes</name>
    <name type="common">Western spadefoot toad</name>
    <dbReference type="NCBI Taxonomy" id="61616"/>
    <lineage>
        <taxon>Eukaryota</taxon>
        <taxon>Metazoa</taxon>
        <taxon>Chordata</taxon>
        <taxon>Craniata</taxon>
        <taxon>Vertebrata</taxon>
        <taxon>Euteleostomi</taxon>
        <taxon>Amphibia</taxon>
        <taxon>Batrachia</taxon>
        <taxon>Anura</taxon>
        <taxon>Pelobatoidea</taxon>
        <taxon>Pelobatidae</taxon>
        <taxon>Pelobates</taxon>
    </lineage>
</organism>
<sequence>MGRTKRVEGSQTPRGNPPSTPAGPMDGFLTPATTTRQEAADPNMADSPTGTSPESGETTLADISAEIRALAANVVTKDDLRGLSETLHAAIHTEVTALRADLVTQGSRLQQLENTTQAHTAQAEASNLAITRQGNMLLTLRRHTEDLDNRGRRSNIRVRGIPESAGDEDVEALLRALFREISNWILNQPEQRPGPQTPRQQRRRREETPRRPVARRQLEPGDPEDSHETLSRDTHLACSSQTLRTHLSLFSLGGGTQWGEGISNRGHQDVPAPILSGNYENWGHLWRHCEDITSRGKRNRRIVGAGVGGLGNLGGGRRTLHK</sequence>
<dbReference type="Proteomes" id="UP001295444">
    <property type="component" value="Chromosome 03"/>
</dbReference>
<evidence type="ECO:0000256" key="1">
    <source>
        <dbReference type="SAM" id="MobiDB-lite"/>
    </source>
</evidence>
<dbReference type="AlphaFoldDB" id="A0AAD1RPL7"/>
<evidence type="ECO:0000313" key="3">
    <source>
        <dbReference type="Proteomes" id="UP001295444"/>
    </source>
</evidence>
<protein>
    <submittedName>
        <fullName evidence="2">Uncharacterized protein</fullName>
    </submittedName>
</protein>
<evidence type="ECO:0000313" key="2">
    <source>
        <dbReference type="EMBL" id="CAH2275739.1"/>
    </source>
</evidence>
<keyword evidence="3" id="KW-1185">Reference proteome</keyword>
<feature type="compositionally biased region" description="Basic and acidic residues" evidence="1">
    <location>
        <begin position="204"/>
        <end position="234"/>
    </location>
</feature>
<feature type="region of interest" description="Disordered" evidence="1">
    <location>
        <begin position="1"/>
        <end position="57"/>
    </location>
</feature>
<reference evidence="2" key="1">
    <citation type="submission" date="2022-03" db="EMBL/GenBank/DDBJ databases">
        <authorList>
            <person name="Alioto T."/>
            <person name="Alioto T."/>
            <person name="Gomez Garrido J."/>
        </authorList>
    </citation>
    <scope>NUCLEOTIDE SEQUENCE</scope>
</reference>
<name>A0AAD1RPL7_PELCU</name>
<dbReference type="EMBL" id="OW240914">
    <property type="protein sequence ID" value="CAH2275739.1"/>
    <property type="molecule type" value="Genomic_DNA"/>
</dbReference>
<feature type="region of interest" description="Disordered" evidence="1">
    <location>
        <begin position="186"/>
        <end position="234"/>
    </location>
</feature>
<gene>
    <name evidence="2" type="ORF">PECUL_23A030978</name>
</gene>
<feature type="compositionally biased region" description="Polar residues" evidence="1">
    <location>
        <begin position="46"/>
        <end position="57"/>
    </location>
</feature>
<accession>A0AAD1RPL7</accession>